<proteinExistence type="predicted"/>
<name>X1VT74_9ZZZZ</name>
<accession>X1VT74</accession>
<sequence length="39" mass="4509">AYDEICQEAVRDLIIQEKIRVDGSNNLDIISIFFGEQRP</sequence>
<gene>
    <name evidence="1" type="ORF">S12H4_59262</name>
</gene>
<dbReference type="AlphaFoldDB" id="X1VT74"/>
<evidence type="ECO:0000313" key="1">
    <source>
        <dbReference type="EMBL" id="GAJ24107.1"/>
    </source>
</evidence>
<dbReference type="EMBL" id="BARW01038673">
    <property type="protein sequence ID" value="GAJ24107.1"/>
    <property type="molecule type" value="Genomic_DNA"/>
</dbReference>
<comment type="caution">
    <text evidence="1">The sequence shown here is derived from an EMBL/GenBank/DDBJ whole genome shotgun (WGS) entry which is preliminary data.</text>
</comment>
<protein>
    <submittedName>
        <fullName evidence="1">Uncharacterized protein</fullName>
    </submittedName>
</protein>
<feature type="non-terminal residue" evidence="1">
    <location>
        <position position="1"/>
    </location>
</feature>
<reference evidence="1" key="1">
    <citation type="journal article" date="2014" name="Front. Microbiol.">
        <title>High frequency of phylogenetically diverse reductive dehalogenase-homologous genes in deep subseafloor sedimentary metagenomes.</title>
        <authorList>
            <person name="Kawai M."/>
            <person name="Futagami T."/>
            <person name="Toyoda A."/>
            <person name="Takaki Y."/>
            <person name="Nishi S."/>
            <person name="Hori S."/>
            <person name="Arai W."/>
            <person name="Tsubouchi T."/>
            <person name="Morono Y."/>
            <person name="Uchiyama I."/>
            <person name="Ito T."/>
            <person name="Fujiyama A."/>
            <person name="Inagaki F."/>
            <person name="Takami H."/>
        </authorList>
    </citation>
    <scope>NUCLEOTIDE SEQUENCE</scope>
    <source>
        <strain evidence="1">Expedition CK06-06</strain>
    </source>
</reference>
<organism evidence="1">
    <name type="scientific">marine sediment metagenome</name>
    <dbReference type="NCBI Taxonomy" id="412755"/>
    <lineage>
        <taxon>unclassified sequences</taxon>
        <taxon>metagenomes</taxon>
        <taxon>ecological metagenomes</taxon>
    </lineage>
</organism>